<protein>
    <submittedName>
        <fullName evidence="2">Alpha/beta hydrolase</fullName>
    </submittedName>
</protein>
<organism evidence="2 3">
    <name type="scientific">Bombilactobacillus folatiphilus</name>
    <dbReference type="NCBI Taxonomy" id="2923362"/>
    <lineage>
        <taxon>Bacteria</taxon>
        <taxon>Bacillati</taxon>
        <taxon>Bacillota</taxon>
        <taxon>Bacilli</taxon>
        <taxon>Lactobacillales</taxon>
        <taxon>Lactobacillaceae</taxon>
        <taxon>Bombilactobacillus</taxon>
    </lineage>
</organism>
<dbReference type="InterPro" id="IPR050266">
    <property type="entry name" value="AB_hydrolase_sf"/>
</dbReference>
<reference evidence="2" key="1">
    <citation type="journal article" date="2022" name="Int. J. Syst. Evol. Microbiol.">
        <title>Apilactobacillus apisilvae sp. nov., Nicolia spurrieriana gen. nov. sp. nov., Bombilactobacillus folatiphilus sp. nov. and Bombilactobacillus thymidiniphilus sp. nov., four new lactic acid bacterial isolates from stingless bees Tetragonula carbonaria and Austroplebeia australis.</title>
        <authorList>
            <person name="Oliphant S.A."/>
            <person name="Watson-Haigh N.S."/>
            <person name="Sumby K.M."/>
            <person name="Gardner J."/>
            <person name="Groom S."/>
            <person name="Jiranek V."/>
        </authorList>
    </citation>
    <scope>NUCLEOTIDE SEQUENCE</scope>
    <source>
        <strain evidence="2">SG4_D2</strain>
    </source>
</reference>
<gene>
    <name evidence="2" type="ORF">MOO45_06980</name>
</gene>
<evidence type="ECO:0000259" key="1">
    <source>
        <dbReference type="Pfam" id="PF00561"/>
    </source>
</evidence>
<dbReference type="GO" id="GO:0016787">
    <property type="term" value="F:hydrolase activity"/>
    <property type="evidence" value="ECO:0007669"/>
    <property type="project" value="UniProtKB-KW"/>
</dbReference>
<keyword evidence="3" id="KW-1185">Reference proteome</keyword>
<evidence type="ECO:0000313" key="3">
    <source>
        <dbReference type="Proteomes" id="UP000831495"/>
    </source>
</evidence>
<dbReference type="Pfam" id="PF00561">
    <property type="entry name" value="Abhydrolase_1"/>
    <property type="match status" value="1"/>
</dbReference>
<dbReference type="InterPro" id="IPR029058">
    <property type="entry name" value="AB_hydrolase_fold"/>
</dbReference>
<dbReference type="InterPro" id="IPR000073">
    <property type="entry name" value="AB_hydrolase_1"/>
</dbReference>
<evidence type="ECO:0000313" key="2">
    <source>
        <dbReference type="EMBL" id="UQS81926.1"/>
    </source>
</evidence>
<dbReference type="Proteomes" id="UP000831495">
    <property type="component" value="Chromosome"/>
</dbReference>
<name>A0ABY4P8J2_9LACO</name>
<dbReference type="SUPFAM" id="SSF53474">
    <property type="entry name" value="alpha/beta-Hydrolases"/>
    <property type="match status" value="1"/>
</dbReference>
<feature type="domain" description="AB hydrolase-1" evidence="1">
    <location>
        <begin position="22"/>
        <end position="248"/>
    </location>
</feature>
<dbReference type="EMBL" id="CP093366">
    <property type="protein sequence ID" value="UQS81926.1"/>
    <property type="molecule type" value="Genomic_DNA"/>
</dbReference>
<keyword evidence="2" id="KW-0378">Hydrolase</keyword>
<sequence length="263" mass="29957">MMQLTTNDGVQLSYHVQGNGQPLLFLAGYSGSQLEWQQQVPFFVERGYQVVTMDHRNHGQSFRTKKNLRIARLAVDCAQLIATLDLRQTVLIGHSMGAGVCWAYESLFGYQRLAAMVDVDESPLTLNNVNWPYGALDLTWENVRQQQKQIALTKMTWGQVNTEVWQSLKKQRQAHPFSHALNAPLLTDHLLQDWRDVVSTSPVPQLFLGSLHSPIWQPGYLDFCQAKAPTSTAHIFENSGHLPHLEEPDLFNQWVFNFLQTLS</sequence>
<dbReference type="RefSeq" id="WP_249514194.1">
    <property type="nucleotide sequence ID" value="NZ_CP093366.1"/>
</dbReference>
<dbReference type="PANTHER" id="PTHR43798">
    <property type="entry name" value="MONOACYLGLYCEROL LIPASE"/>
    <property type="match status" value="1"/>
</dbReference>
<dbReference type="PRINTS" id="PR00412">
    <property type="entry name" value="EPOXHYDRLASE"/>
</dbReference>
<dbReference type="InterPro" id="IPR000639">
    <property type="entry name" value="Epox_hydrolase-like"/>
</dbReference>
<accession>A0ABY4P8J2</accession>
<proteinExistence type="predicted"/>
<dbReference type="Gene3D" id="3.40.50.1820">
    <property type="entry name" value="alpha/beta hydrolase"/>
    <property type="match status" value="1"/>
</dbReference>
<dbReference type="PANTHER" id="PTHR43798:SF33">
    <property type="entry name" value="HYDROLASE, PUTATIVE (AFU_ORTHOLOGUE AFUA_2G14860)-RELATED"/>
    <property type="match status" value="1"/>
</dbReference>